<dbReference type="SUPFAM" id="SSF141259">
    <property type="entry name" value="CarD-like"/>
    <property type="match status" value="1"/>
</dbReference>
<evidence type="ECO:0000256" key="8">
    <source>
        <dbReference type="ARBA" id="ARBA00023204"/>
    </source>
</evidence>
<dbReference type="Pfam" id="PF02559">
    <property type="entry name" value="CarD_TRCF_RID"/>
    <property type="match status" value="1"/>
</dbReference>
<keyword evidence="2" id="KW-0547">Nucleotide-binding</keyword>
<keyword evidence="8" id="KW-0234">DNA repair</keyword>
<dbReference type="PANTHER" id="PTHR47964:SF1">
    <property type="entry name" value="ATP-DEPENDENT DNA HELICASE HOMOLOG RECG, CHLOROPLASTIC"/>
    <property type="match status" value="1"/>
</dbReference>
<name>A0A1F5E786_9BACT</name>
<dbReference type="Proteomes" id="UP000178583">
    <property type="component" value="Unassembled WGS sequence"/>
</dbReference>
<protein>
    <recommendedName>
        <fullName evidence="13">Transcription-repair-coupling factor</fullName>
    </recommendedName>
</protein>
<accession>A0A1F5E786</accession>
<dbReference type="SMART" id="SM01058">
    <property type="entry name" value="CarD_TRCF"/>
    <property type="match status" value="1"/>
</dbReference>
<dbReference type="InterPro" id="IPR001650">
    <property type="entry name" value="Helicase_C-like"/>
</dbReference>
<dbReference type="InterPro" id="IPR003711">
    <property type="entry name" value="CarD-like/TRCF_RID"/>
</dbReference>
<evidence type="ECO:0000259" key="9">
    <source>
        <dbReference type="PROSITE" id="PS51192"/>
    </source>
</evidence>
<evidence type="ECO:0000313" key="12">
    <source>
        <dbReference type="Proteomes" id="UP000178583"/>
    </source>
</evidence>
<evidence type="ECO:0000256" key="2">
    <source>
        <dbReference type="ARBA" id="ARBA00022741"/>
    </source>
</evidence>
<feature type="domain" description="Helicase C-terminal" evidence="10">
    <location>
        <begin position="413"/>
        <end position="566"/>
    </location>
</feature>
<dbReference type="Gene3D" id="3.40.50.300">
    <property type="entry name" value="P-loop containing nucleotide triphosphate hydrolases"/>
    <property type="match status" value="2"/>
</dbReference>
<sequence>MEIKTGNKIKMYELVIALTDLGYENVNKISMPGQFCRLGGSIEIYTIDDISIYIVDFFGEVIESIFTKSKARIKKSLLSINANILLLEDGTKILHGEYIVHEHHGIGIFRTLGTKKLGINEKRYIFIEYLNGDFLYLPENLKTKVTKYINVGRRVPRLNKLGTQTWQRTRRKVYENMLILAKELLLIYSKREIAHKKSYVINCDWEKELIKTFGFVETNDQAVAIEDTYIDLKSHLPMDRLICGDVGFGKTEVALRAALQAIANEHQVALLCPTTILSEQHYTNIQRRFKNLPIKSAVLSRFYSKKDQLESIEKIKQGQIDFIIGTHRLLGGDVKFKDLDLLIIDEEQRFGVKQKEELKRLRAKINVLTLTATPIPRTLFMSLSGIRDISQIESAPSGRRGIETEVKKYDEVIIDQYIEREIKRNGQVYYLHNKVSTIAAKASAIKRRHKKMRVEIAHGQMDERELSDVMIRFTKGEIDILVCSTIIENGLDLSNANTLIVEGADRFGLSQMYQIRGRIGRSPRQAYCLLTHSEKKLTDNAYKRLKSITENQHLGSGFDIALSDLEIRGGGNILGREQHGAMEQIGLILYSKMLKSAVDKLKSNC</sequence>
<keyword evidence="5" id="KW-0347">Helicase</keyword>
<dbReference type="EMBL" id="MEZY01000038">
    <property type="protein sequence ID" value="OGD63170.1"/>
    <property type="molecule type" value="Genomic_DNA"/>
</dbReference>
<dbReference type="CDD" id="cd17991">
    <property type="entry name" value="DEXHc_TRCF"/>
    <property type="match status" value="1"/>
</dbReference>
<keyword evidence="4" id="KW-0378">Hydrolase</keyword>
<dbReference type="SMART" id="SM00487">
    <property type="entry name" value="DEXDc"/>
    <property type="match status" value="1"/>
</dbReference>
<dbReference type="GO" id="GO:0016787">
    <property type="term" value="F:hydrolase activity"/>
    <property type="evidence" value="ECO:0007669"/>
    <property type="project" value="UniProtKB-KW"/>
</dbReference>
<dbReference type="InterPro" id="IPR011545">
    <property type="entry name" value="DEAD/DEAH_box_helicase_dom"/>
</dbReference>
<evidence type="ECO:0000256" key="4">
    <source>
        <dbReference type="ARBA" id="ARBA00022801"/>
    </source>
</evidence>
<keyword evidence="6" id="KW-0067">ATP-binding</keyword>
<dbReference type="GO" id="GO:0006281">
    <property type="term" value="P:DNA repair"/>
    <property type="evidence" value="ECO:0007669"/>
    <property type="project" value="UniProtKB-KW"/>
</dbReference>
<dbReference type="STRING" id="1797472.A2215_01785"/>
<evidence type="ECO:0000256" key="3">
    <source>
        <dbReference type="ARBA" id="ARBA00022763"/>
    </source>
</evidence>
<gene>
    <name evidence="11" type="ORF">A2215_01785</name>
</gene>
<dbReference type="AlphaFoldDB" id="A0A1F5E786"/>
<keyword evidence="7" id="KW-0238">DNA-binding</keyword>
<dbReference type="InterPro" id="IPR047112">
    <property type="entry name" value="RecG/Mfd"/>
</dbReference>
<dbReference type="InterPro" id="IPR027417">
    <property type="entry name" value="P-loop_NTPase"/>
</dbReference>
<evidence type="ECO:0000313" key="11">
    <source>
        <dbReference type="EMBL" id="OGD63170.1"/>
    </source>
</evidence>
<dbReference type="InterPro" id="IPR036101">
    <property type="entry name" value="CarD-like/TRCF_RID_sf"/>
</dbReference>
<dbReference type="Pfam" id="PF00270">
    <property type="entry name" value="DEAD"/>
    <property type="match status" value="1"/>
</dbReference>
<proteinExistence type="predicted"/>
<dbReference type="Gene3D" id="3.30.2060.10">
    <property type="entry name" value="Penicillin-binding protein 1b domain"/>
    <property type="match status" value="1"/>
</dbReference>
<dbReference type="GO" id="GO:0003678">
    <property type="term" value="F:DNA helicase activity"/>
    <property type="evidence" value="ECO:0007669"/>
    <property type="project" value="TreeGrafter"/>
</dbReference>
<comment type="caution">
    <text evidence="11">The sequence shown here is derived from an EMBL/GenBank/DDBJ whole genome shotgun (WGS) entry which is preliminary data.</text>
</comment>
<feature type="domain" description="Helicase ATP-binding" evidence="9">
    <location>
        <begin position="231"/>
        <end position="392"/>
    </location>
</feature>
<organism evidence="11 12">
    <name type="scientific">Candidatus Berkelbacteria bacterium RIFOXYA2_FULL_43_10</name>
    <dbReference type="NCBI Taxonomy" id="1797472"/>
    <lineage>
        <taxon>Bacteria</taxon>
        <taxon>Candidatus Berkelbacteria</taxon>
    </lineage>
</organism>
<evidence type="ECO:0000256" key="5">
    <source>
        <dbReference type="ARBA" id="ARBA00022806"/>
    </source>
</evidence>
<dbReference type="SMART" id="SM00490">
    <property type="entry name" value="HELICc"/>
    <property type="match status" value="1"/>
</dbReference>
<keyword evidence="3" id="KW-0227">DNA damage</keyword>
<evidence type="ECO:0008006" key="13">
    <source>
        <dbReference type="Google" id="ProtNLM"/>
    </source>
</evidence>
<dbReference type="SUPFAM" id="SSF52540">
    <property type="entry name" value="P-loop containing nucleoside triphosphate hydrolases"/>
    <property type="match status" value="3"/>
</dbReference>
<dbReference type="PROSITE" id="PS51194">
    <property type="entry name" value="HELICASE_CTER"/>
    <property type="match status" value="1"/>
</dbReference>
<dbReference type="InterPro" id="IPR041471">
    <property type="entry name" value="UvrB_inter"/>
</dbReference>
<evidence type="ECO:0000256" key="7">
    <source>
        <dbReference type="ARBA" id="ARBA00023125"/>
    </source>
</evidence>
<dbReference type="PROSITE" id="PS51192">
    <property type="entry name" value="HELICASE_ATP_BIND_1"/>
    <property type="match status" value="1"/>
</dbReference>
<dbReference type="PANTHER" id="PTHR47964">
    <property type="entry name" value="ATP-DEPENDENT DNA HELICASE HOMOLOG RECG, CHLOROPLASTIC"/>
    <property type="match status" value="1"/>
</dbReference>
<dbReference type="Pfam" id="PF17757">
    <property type="entry name" value="UvrB_inter"/>
    <property type="match status" value="1"/>
</dbReference>
<dbReference type="GO" id="GO:0003677">
    <property type="term" value="F:DNA binding"/>
    <property type="evidence" value="ECO:0007669"/>
    <property type="project" value="UniProtKB-KW"/>
</dbReference>
<evidence type="ECO:0000256" key="6">
    <source>
        <dbReference type="ARBA" id="ARBA00022840"/>
    </source>
</evidence>
<dbReference type="Gene3D" id="2.40.10.170">
    <property type="match status" value="1"/>
</dbReference>
<dbReference type="Pfam" id="PF00271">
    <property type="entry name" value="Helicase_C"/>
    <property type="match status" value="1"/>
</dbReference>
<reference evidence="11 12" key="1">
    <citation type="journal article" date="2016" name="Nat. Commun.">
        <title>Thousands of microbial genomes shed light on interconnected biogeochemical processes in an aquifer system.</title>
        <authorList>
            <person name="Anantharaman K."/>
            <person name="Brown C.T."/>
            <person name="Hug L.A."/>
            <person name="Sharon I."/>
            <person name="Castelle C.J."/>
            <person name="Probst A.J."/>
            <person name="Thomas B.C."/>
            <person name="Singh A."/>
            <person name="Wilkins M.J."/>
            <person name="Karaoz U."/>
            <person name="Brodie E.L."/>
            <person name="Williams K.H."/>
            <person name="Hubbard S.S."/>
            <person name="Banfield J.F."/>
        </authorList>
    </citation>
    <scope>NUCLEOTIDE SEQUENCE [LARGE SCALE GENOMIC DNA]</scope>
</reference>
<evidence type="ECO:0000256" key="1">
    <source>
        <dbReference type="ARBA" id="ARBA00022490"/>
    </source>
</evidence>
<keyword evidence="1" id="KW-0963">Cytoplasm</keyword>
<dbReference type="InterPro" id="IPR014001">
    <property type="entry name" value="Helicase_ATP-bd"/>
</dbReference>
<evidence type="ECO:0000259" key="10">
    <source>
        <dbReference type="PROSITE" id="PS51194"/>
    </source>
</evidence>
<dbReference type="GO" id="GO:0005524">
    <property type="term" value="F:ATP binding"/>
    <property type="evidence" value="ECO:0007669"/>
    <property type="project" value="UniProtKB-KW"/>
</dbReference>